<dbReference type="AlphaFoldDB" id="A0A9X1W7P7"/>
<dbReference type="InterPro" id="IPR011673">
    <property type="entry name" value="DUF1615"/>
</dbReference>
<dbReference type="EMBL" id="JALGRD010000003">
    <property type="protein sequence ID" value="MCJ0972938.1"/>
    <property type="molecule type" value="Genomic_DNA"/>
</dbReference>
<dbReference type="Proteomes" id="UP001139682">
    <property type="component" value="Unassembled WGS sequence"/>
</dbReference>
<evidence type="ECO:0000313" key="1">
    <source>
        <dbReference type="EMBL" id="MCJ0972938.1"/>
    </source>
</evidence>
<comment type="caution">
    <text evidence="1">The sequence shown here is derived from an EMBL/GenBank/DDBJ whole genome shotgun (WGS) entry which is preliminary data.</text>
</comment>
<sequence length="416" mass="46219">MHVGLAHSSTRDVERLRLFYCPNFNAHDTQDRMTPIRSPRRTPLETRHCAKDTWRRLASGIGAAALLVLAGCSTQPPGPPPPSPEEVRAKIVRLIPSSIPDRQGWARDIYNAFDTLDIPADNENICAVLAVTVQESTFQATPPVPGLAKIAREEIYRRAARVHVPRFMVNAALDLQSPTGKTYNQRLSAVRNESQLSAIFDDFVSIVPLGKQLFGTFNPVKTGGPMQVSIAFAESRARDYPYSREGTIREEVFTRRGGMFFGIAHLLDYPASYDRPLYRFADFNAGWYASRNAAFQNAVTRASGIKLALDGDLIIHGSSKVGQTETAVRSLAKQLDMSDTAIRNALVRGDTHGFEKTRLYERVFELAEKRAGKPLARAVLPGIRLESPKITRNLTTAWFANRVNDRHLACMKRAGS</sequence>
<keyword evidence="2" id="KW-1185">Reference proteome</keyword>
<accession>A0A9X1W7P7</accession>
<name>A0A9X1W7P7_9GAMM</name>
<reference evidence="1" key="1">
    <citation type="submission" date="2022-03" db="EMBL/GenBank/DDBJ databases">
        <title>Pseudomonas marianensis sp. nov., a marine bacterium isolated from deep-sea sediments of the Mariana Trench.</title>
        <authorList>
            <person name="Wei Y."/>
        </authorList>
    </citation>
    <scope>NUCLEOTIDE SEQUENCE</scope>
    <source>
        <strain evidence="1">PS1</strain>
    </source>
</reference>
<evidence type="ECO:0000313" key="2">
    <source>
        <dbReference type="Proteomes" id="UP001139682"/>
    </source>
</evidence>
<dbReference type="RefSeq" id="WP_243605117.1">
    <property type="nucleotide sequence ID" value="NZ_JALGRD010000003.1"/>
</dbReference>
<gene>
    <name evidence="1" type="ORF">MST27_06110</name>
</gene>
<proteinExistence type="predicted"/>
<organism evidence="1 2">
    <name type="scientific">Stutzerimonas marianensis</name>
    <dbReference type="NCBI Taxonomy" id="2929513"/>
    <lineage>
        <taxon>Bacteria</taxon>
        <taxon>Pseudomonadati</taxon>
        <taxon>Pseudomonadota</taxon>
        <taxon>Gammaproteobacteria</taxon>
        <taxon>Pseudomonadales</taxon>
        <taxon>Pseudomonadaceae</taxon>
        <taxon>Stutzerimonas</taxon>
    </lineage>
</organism>
<dbReference type="Pfam" id="PF07759">
    <property type="entry name" value="DUF1615"/>
    <property type="match status" value="1"/>
</dbReference>
<protein>
    <submittedName>
        <fullName evidence="1">DUF1615 domain-containing protein</fullName>
    </submittedName>
</protein>